<evidence type="ECO:0000313" key="1">
    <source>
        <dbReference type="EMBL" id="MBR8671581.1"/>
    </source>
</evidence>
<name>A0A941JHK5_NIACI</name>
<protein>
    <submittedName>
        <fullName evidence="1">Bacitracin ABC transporter ATP-binding protein</fullName>
    </submittedName>
</protein>
<accession>A0A941JHK5</accession>
<comment type="caution">
    <text evidence="1">The sequence shown here is derived from an EMBL/GenBank/DDBJ whole genome shotgun (WGS) entry which is preliminary data.</text>
</comment>
<keyword evidence="1" id="KW-0067">ATP-binding</keyword>
<sequence length="40" mass="4660">MKKENKPIISDEFLDKLAEEINQLYGEPAEEESEDYENNG</sequence>
<keyword evidence="1" id="KW-0547">Nucleotide-binding</keyword>
<dbReference type="GO" id="GO:0005524">
    <property type="term" value="F:ATP binding"/>
    <property type="evidence" value="ECO:0007669"/>
    <property type="project" value="UniProtKB-KW"/>
</dbReference>
<proteinExistence type="predicted"/>
<reference evidence="1" key="1">
    <citation type="submission" date="2021-04" db="EMBL/GenBank/DDBJ databases">
        <title>Genomic analysis of electroactive and textile dye degrading Bacillus circulans strain: DC10 isolated from constructed wetland-microbial fuel cells treating textile dye wastewaters.</title>
        <authorList>
            <person name="Patel D.U."/>
            <person name="Desai C.R."/>
        </authorList>
    </citation>
    <scope>NUCLEOTIDE SEQUENCE</scope>
    <source>
        <strain evidence="1">DC10</strain>
    </source>
</reference>
<dbReference type="EMBL" id="JAGTPX010000023">
    <property type="protein sequence ID" value="MBR8671581.1"/>
    <property type="molecule type" value="Genomic_DNA"/>
</dbReference>
<organism evidence="1">
    <name type="scientific">Niallia circulans</name>
    <name type="common">Bacillus circulans</name>
    <dbReference type="NCBI Taxonomy" id="1397"/>
    <lineage>
        <taxon>Bacteria</taxon>
        <taxon>Bacillati</taxon>
        <taxon>Bacillota</taxon>
        <taxon>Bacilli</taxon>
        <taxon>Bacillales</taxon>
        <taxon>Bacillaceae</taxon>
        <taxon>Niallia</taxon>
    </lineage>
</organism>
<dbReference type="AlphaFoldDB" id="A0A941JHK5"/>
<dbReference type="RefSeq" id="WP_212120757.1">
    <property type="nucleotide sequence ID" value="NZ_JAGTPX020000005.1"/>
</dbReference>
<gene>
    <name evidence="1" type="ORF">KD144_18770</name>
</gene>